<proteinExistence type="predicted"/>
<protein>
    <submittedName>
        <fullName evidence="1">Uncharacterized protein</fullName>
    </submittedName>
</protein>
<name>A0AC61QKM9_9BACT</name>
<comment type="caution">
    <text evidence="1">The sequence shown here is derived from an EMBL/GenBank/DDBJ whole genome shotgun (WGS) entry which is preliminary data.</text>
</comment>
<dbReference type="Proteomes" id="UP000294588">
    <property type="component" value="Unassembled WGS sequence"/>
</dbReference>
<dbReference type="EMBL" id="SMOG01000001">
    <property type="protein sequence ID" value="TDF74511.1"/>
    <property type="molecule type" value="Genomic_DNA"/>
</dbReference>
<organism evidence="1 2">
    <name type="scientific">Candidatus Syntrophosphaera thermopropionivorans</name>
    <dbReference type="NCBI Taxonomy" id="2593015"/>
    <lineage>
        <taxon>Bacteria</taxon>
        <taxon>Pseudomonadati</taxon>
        <taxon>Candidatus Cloacimonadota</taxon>
        <taxon>Candidatus Cloacimonadia</taxon>
        <taxon>Candidatus Cloacimonadales</taxon>
        <taxon>Candidatus Cloacimonadaceae</taxon>
        <taxon>Candidatus Syntrophosphaera</taxon>
    </lineage>
</organism>
<evidence type="ECO:0000313" key="1">
    <source>
        <dbReference type="EMBL" id="TDF74511.1"/>
    </source>
</evidence>
<accession>A0AC61QKM9</accession>
<reference evidence="1" key="1">
    <citation type="submission" date="2019-03" db="EMBL/GenBank/DDBJ databases">
        <title>Candidatus Syntrophosphaera thermopropionivorans: a novel player in syntrophic propionate oxidation during anaerobic digestion.</title>
        <authorList>
            <person name="Dyksma S."/>
        </authorList>
    </citation>
    <scope>NUCLEOTIDE SEQUENCE</scope>
    <source>
        <strain evidence="1">W5</strain>
    </source>
</reference>
<sequence>MNPEINLVFTKHNDNPVTIIWDRGDKISFNRCYLAWELKLNKIYQQKIPESVTMRAYIDIFHNALDVCNLALNPYAGKALISPTLDLVINYGNPLITRALIWN</sequence>
<gene>
    <name evidence="1" type="ORF">E0946_00005</name>
</gene>
<evidence type="ECO:0000313" key="2">
    <source>
        <dbReference type="Proteomes" id="UP000294588"/>
    </source>
</evidence>
<keyword evidence="2" id="KW-1185">Reference proteome</keyword>